<dbReference type="PROSITE" id="PS51880">
    <property type="entry name" value="TGS"/>
    <property type="match status" value="1"/>
</dbReference>
<dbReference type="Gene3D" id="3.30.460.10">
    <property type="entry name" value="Beta Polymerase, domain 2"/>
    <property type="match status" value="1"/>
</dbReference>
<comment type="function">
    <text evidence="2">In eubacteria ppGpp (guanosine 3'-diphosphate 5'-diphosphate) is a mediator of the stringent response that coordinates a variety of cellular activities in response to changes in nutritional abundance.</text>
</comment>
<dbReference type="InterPro" id="IPR033655">
    <property type="entry name" value="TGS_RelA/SpoT"/>
</dbReference>
<dbReference type="Gene3D" id="1.10.3210.10">
    <property type="entry name" value="Hypothetical protein af1432"/>
    <property type="match status" value="1"/>
</dbReference>
<name>A0A1Z4LN87_9CYAN</name>
<dbReference type="InterPro" id="IPR006674">
    <property type="entry name" value="HD_domain"/>
</dbReference>
<dbReference type="PROSITE" id="PS51831">
    <property type="entry name" value="HD"/>
    <property type="match status" value="1"/>
</dbReference>
<feature type="domain" description="TGS" evidence="5">
    <location>
        <begin position="462"/>
        <end position="523"/>
    </location>
</feature>
<dbReference type="SMART" id="SM00954">
    <property type="entry name" value="RelA_SpoT"/>
    <property type="match status" value="1"/>
</dbReference>
<accession>A0A1Z4LN87</accession>
<comment type="similarity">
    <text evidence="2">Belongs to the relA/spoT family.</text>
</comment>
<dbReference type="CDD" id="cd04876">
    <property type="entry name" value="ACT_RelA-SpoT"/>
    <property type="match status" value="1"/>
</dbReference>
<evidence type="ECO:0000313" key="7">
    <source>
        <dbReference type="Proteomes" id="UP000218418"/>
    </source>
</evidence>
<dbReference type="PROSITE" id="PS51671">
    <property type="entry name" value="ACT"/>
    <property type="match status" value="1"/>
</dbReference>
<evidence type="ECO:0000259" key="5">
    <source>
        <dbReference type="PROSITE" id="PS51880"/>
    </source>
</evidence>
<dbReference type="InterPro" id="IPR045600">
    <property type="entry name" value="RelA/SpoT_AH_RIS"/>
</dbReference>
<dbReference type="FunFam" id="1.10.3210.10:FF:000001">
    <property type="entry name" value="GTP pyrophosphokinase RelA"/>
    <property type="match status" value="1"/>
</dbReference>
<dbReference type="SMART" id="SM00471">
    <property type="entry name" value="HDc"/>
    <property type="match status" value="1"/>
</dbReference>
<gene>
    <name evidence="6" type="ORF">NIES267_20390</name>
</gene>
<dbReference type="GO" id="GO:0015969">
    <property type="term" value="P:guanosine tetraphosphate metabolic process"/>
    <property type="evidence" value="ECO:0007669"/>
    <property type="project" value="InterPro"/>
</dbReference>
<evidence type="ECO:0000259" key="4">
    <source>
        <dbReference type="PROSITE" id="PS51831"/>
    </source>
</evidence>
<dbReference type="InterPro" id="IPR007685">
    <property type="entry name" value="RelA_SpoT"/>
</dbReference>
<organism evidence="6 7">
    <name type="scientific">Calothrix parasitica NIES-267</name>
    <dbReference type="NCBI Taxonomy" id="1973488"/>
    <lineage>
        <taxon>Bacteria</taxon>
        <taxon>Bacillati</taxon>
        <taxon>Cyanobacteriota</taxon>
        <taxon>Cyanophyceae</taxon>
        <taxon>Nostocales</taxon>
        <taxon>Calotrichaceae</taxon>
        <taxon>Calothrix</taxon>
    </lineage>
</organism>
<dbReference type="Proteomes" id="UP000218418">
    <property type="component" value="Chromosome"/>
</dbReference>
<feature type="domain" description="HD" evidence="4">
    <location>
        <begin position="117"/>
        <end position="216"/>
    </location>
</feature>
<dbReference type="InterPro" id="IPR004095">
    <property type="entry name" value="TGS"/>
</dbReference>
<dbReference type="SUPFAM" id="SSF81301">
    <property type="entry name" value="Nucleotidyltransferase"/>
    <property type="match status" value="1"/>
</dbReference>
<dbReference type="PANTHER" id="PTHR21262">
    <property type="entry name" value="GUANOSINE-3',5'-BIS DIPHOSPHATE 3'-PYROPHOSPHOHYDROLASE"/>
    <property type="match status" value="1"/>
</dbReference>
<dbReference type="InterPro" id="IPR012675">
    <property type="entry name" value="Beta-grasp_dom_sf"/>
</dbReference>
<dbReference type="InterPro" id="IPR045865">
    <property type="entry name" value="ACT-like_dom_sf"/>
</dbReference>
<dbReference type="InterPro" id="IPR043519">
    <property type="entry name" value="NT_sf"/>
</dbReference>
<feature type="domain" description="ACT" evidence="3">
    <location>
        <begin position="732"/>
        <end position="806"/>
    </location>
</feature>
<dbReference type="Pfam" id="PF13328">
    <property type="entry name" value="HD_4"/>
    <property type="match status" value="1"/>
</dbReference>
<dbReference type="NCBIfam" id="TIGR00691">
    <property type="entry name" value="spoT_relA"/>
    <property type="match status" value="1"/>
</dbReference>
<dbReference type="FunFam" id="3.30.460.10:FF:000001">
    <property type="entry name" value="GTP pyrophosphokinase RelA"/>
    <property type="match status" value="1"/>
</dbReference>
<dbReference type="InterPro" id="IPR012676">
    <property type="entry name" value="TGS-like"/>
</dbReference>
<dbReference type="Pfam" id="PF02824">
    <property type="entry name" value="TGS"/>
    <property type="match status" value="1"/>
</dbReference>
<dbReference type="EMBL" id="AP018227">
    <property type="protein sequence ID" value="BAY82558.1"/>
    <property type="molecule type" value="Genomic_DNA"/>
</dbReference>
<dbReference type="GO" id="GO:0005886">
    <property type="term" value="C:plasma membrane"/>
    <property type="evidence" value="ECO:0007669"/>
    <property type="project" value="TreeGrafter"/>
</dbReference>
<dbReference type="CDD" id="cd00077">
    <property type="entry name" value="HDc"/>
    <property type="match status" value="1"/>
</dbReference>
<dbReference type="Pfam" id="PF19296">
    <property type="entry name" value="RelA_AH_RIS"/>
    <property type="match status" value="1"/>
</dbReference>
<protein>
    <submittedName>
        <fullName evidence="6">(P)ppGpp synthetase I</fullName>
    </submittedName>
</protein>
<dbReference type="CDD" id="cd01668">
    <property type="entry name" value="TGS_RSH"/>
    <property type="match status" value="1"/>
</dbReference>
<evidence type="ECO:0000256" key="1">
    <source>
        <dbReference type="ARBA" id="ARBA00025704"/>
    </source>
</evidence>
<dbReference type="Gene3D" id="3.30.70.260">
    <property type="match status" value="1"/>
</dbReference>
<reference evidence="6 7" key="1">
    <citation type="submission" date="2017-06" db="EMBL/GenBank/DDBJ databases">
        <title>Genome sequencing of cyanobaciteial culture collection at National Institute for Environmental Studies (NIES).</title>
        <authorList>
            <person name="Hirose Y."/>
            <person name="Shimura Y."/>
            <person name="Fujisawa T."/>
            <person name="Nakamura Y."/>
            <person name="Kawachi M."/>
        </authorList>
    </citation>
    <scope>NUCLEOTIDE SEQUENCE [LARGE SCALE GENOMIC DNA]</scope>
    <source>
        <strain evidence="6 7">NIES-267</strain>
    </source>
</reference>
<proteinExistence type="inferred from homology"/>
<comment type="pathway">
    <text evidence="1">Purine metabolism.</text>
</comment>
<dbReference type="Pfam" id="PF04607">
    <property type="entry name" value="RelA_SpoT"/>
    <property type="match status" value="1"/>
</dbReference>
<evidence type="ECO:0000313" key="6">
    <source>
        <dbReference type="EMBL" id="BAY82558.1"/>
    </source>
</evidence>
<dbReference type="SUPFAM" id="SSF55021">
    <property type="entry name" value="ACT-like"/>
    <property type="match status" value="1"/>
</dbReference>
<dbReference type="InterPro" id="IPR004811">
    <property type="entry name" value="RelA/Spo_fam"/>
</dbReference>
<dbReference type="CDD" id="cd05399">
    <property type="entry name" value="NT_Rel-Spo_like"/>
    <property type="match status" value="1"/>
</dbReference>
<keyword evidence="7" id="KW-1185">Reference proteome</keyword>
<dbReference type="AlphaFoldDB" id="A0A1Z4LN87"/>
<evidence type="ECO:0000256" key="2">
    <source>
        <dbReference type="RuleBase" id="RU003847"/>
    </source>
</evidence>
<dbReference type="Pfam" id="PF13291">
    <property type="entry name" value="ACT_4"/>
    <property type="match status" value="1"/>
</dbReference>
<dbReference type="Gene3D" id="3.10.20.30">
    <property type="match status" value="1"/>
</dbReference>
<dbReference type="InterPro" id="IPR002912">
    <property type="entry name" value="ACT_dom"/>
</dbReference>
<sequence length="809" mass="92298">MMRNTYSIRKTLLVENKPFKLANLPCSSKAASHRQQFRLRRPSNLDSKPLYSHMNTKVVDSEINIPLPKWLRDCLHPTEASNVESAYNYEDKNLISRAFKFAYNLHEGQMRKSGEPYICHPVAVAGILRDLGGSPVMIAAGFLHDVVEDTEITIDQIEELFGEEVRRLVEGVTKLSKINFKSKTESQAENFRRMFLAMAQDIRVIVVKLADRLHNMRTLQAMPEHKRRPKALETREIFAPLANRLGIWHLKWELEDLAFKYLETDSYRQIQQLVADKRTAREERLSNVTETLRSGLKQAGIECKDLSGRPKHLYSIYQKMQRQNKEFHEIFDLAALRIIVNTNEECYRALALVHDSFRPIPGRFKDYIGLPKPNRYQSLHTGVIGPWGRPMEVQIRTLEMHRIAEYGIAAHWIYKETGGSNNVQMTAASEKFTWLRQLLEWQNDLKDAQEYLESIKDNLFEDDIYVFTPKGDLVALSPNSTTVDFAYRIHTEVGNHCAGAKVNGRMVPLSTQLDNGDIVEIVTQKNSHPSLDWLNFVAGSAAKNRIKQWYKRSRREENIARGRELLEKDLGKPGFESLLKSEPMQTVADKCNYHSVEDLLAALGYGEITLNLVLNRWREVVKEQQPIDTDLDEALSNLPTSAQKTLREANAPTSRNSDSPIVGVEGLMYYVAGCCNPIPGESIIGIVTRGRGISIHRQGCQNLKNTGCERLVPVSWNNSEESKRHPQSYSVNVQIEALDRVGVFKDILSRLSDQRINVSHANVKTATNQPALIDLGIEVSDTKQLEQVFNQIKKMSDILNIRRQGQVED</sequence>
<dbReference type="SUPFAM" id="SSF81271">
    <property type="entry name" value="TGS-like"/>
    <property type="match status" value="1"/>
</dbReference>
<dbReference type="FunFam" id="3.10.20.30:FF:000002">
    <property type="entry name" value="GTP pyrophosphokinase (RelA/SpoT)"/>
    <property type="match status" value="1"/>
</dbReference>
<dbReference type="InterPro" id="IPR003607">
    <property type="entry name" value="HD/PDEase_dom"/>
</dbReference>
<evidence type="ECO:0000259" key="3">
    <source>
        <dbReference type="PROSITE" id="PS51671"/>
    </source>
</evidence>
<dbReference type="PANTHER" id="PTHR21262:SF31">
    <property type="entry name" value="GTP PYROPHOSPHOKINASE"/>
    <property type="match status" value="1"/>
</dbReference>
<dbReference type="SUPFAM" id="SSF109604">
    <property type="entry name" value="HD-domain/PDEase-like"/>
    <property type="match status" value="1"/>
</dbReference>